<dbReference type="SMART" id="SM00248">
    <property type="entry name" value="ANK"/>
    <property type="match status" value="5"/>
</dbReference>
<keyword evidence="7" id="KW-1185">Reference proteome</keyword>
<dbReference type="PROSITE" id="PS00108">
    <property type="entry name" value="PROTEIN_KINASE_ST"/>
    <property type="match status" value="1"/>
</dbReference>
<dbReference type="SUPFAM" id="SSF48403">
    <property type="entry name" value="Ankyrin repeat"/>
    <property type="match status" value="1"/>
</dbReference>
<dbReference type="InterPro" id="IPR045133">
    <property type="entry name" value="IRE1/2-like"/>
</dbReference>
<dbReference type="PROSITE" id="PS50011">
    <property type="entry name" value="PROTEIN_KINASE_DOM"/>
    <property type="match status" value="1"/>
</dbReference>
<dbReference type="GO" id="GO:0005524">
    <property type="term" value="F:ATP binding"/>
    <property type="evidence" value="ECO:0007669"/>
    <property type="project" value="UniProtKB-UniRule"/>
</dbReference>
<protein>
    <recommendedName>
        <fullName evidence="5">Protein kinase domain-containing protein</fullName>
    </recommendedName>
</protein>
<dbReference type="Pfam" id="PF00023">
    <property type="entry name" value="Ank"/>
    <property type="match status" value="1"/>
</dbReference>
<dbReference type="PROSITE" id="PS00107">
    <property type="entry name" value="PROTEIN_KINASE_ATP"/>
    <property type="match status" value="1"/>
</dbReference>
<evidence type="ECO:0000259" key="5">
    <source>
        <dbReference type="PROSITE" id="PS50011"/>
    </source>
</evidence>
<dbReference type="Gene3D" id="1.25.40.20">
    <property type="entry name" value="Ankyrin repeat-containing domain"/>
    <property type="match status" value="2"/>
</dbReference>
<dbReference type="GO" id="GO:0036498">
    <property type="term" value="P:IRE1-mediated unfolded protein response"/>
    <property type="evidence" value="ECO:0000318"/>
    <property type="project" value="GO_Central"/>
</dbReference>
<dbReference type="InterPro" id="IPR002110">
    <property type="entry name" value="Ankyrin_rpt"/>
</dbReference>
<dbReference type="AlphaFoldDB" id="E9I1P3"/>
<organism evidence="6 7">
    <name type="scientific">Daphnia pulex</name>
    <name type="common">Water flea</name>
    <dbReference type="NCBI Taxonomy" id="6669"/>
    <lineage>
        <taxon>Eukaryota</taxon>
        <taxon>Metazoa</taxon>
        <taxon>Ecdysozoa</taxon>
        <taxon>Arthropoda</taxon>
        <taxon>Crustacea</taxon>
        <taxon>Branchiopoda</taxon>
        <taxon>Diplostraca</taxon>
        <taxon>Cladocera</taxon>
        <taxon>Anomopoda</taxon>
        <taxon>Daphniidae</taxon>
        <taxon>Daphnia</taxon>
    </lineage>
</organism>
<evidence type="ECO:0000313" key="7">
    <source>
        <dbReference type="Proteomes" id="UP000000305"/>
    </source>
</evidence>
<dbReference type="InterPro" id="IPR000719">
    <property type="entry name" value="Prot_kinase_dom"/>
</dbReference>
<name>E9I1P3_DAPPU</name>
<gene>
    <name evidence="6" type="ORF">DAPPUDRAFT_337465</name>
</gene>
<dbReference type="GO" id="GO:0004674">
    <property type="term" value="F:protein serine/threonine kinase activity"/>
    <property type="evidence" value="ECO:0000318"/>
    <property type="project" value="GO_Central"/>
</dbReference>
<accession>E9I1P3</accession>
<dbReference type="GO" id="GO:0070059">
    <property type="term" value="P:intrinsic apoptotic signaling pathway in response to endoplasmic reticulum stress"/>
    <property type="evidence" value="ECO:0000318"/>
    <property type="project" value="GO_Central"/>
</dbReference>
<dbReference type="Gene3D" id="3.30.200.20">
    <property type="entry name" value="Phosphorylase Kinase, domain 1"/>
    <property type="match status" value="1"/>
</dbReference>
<keyword evidence="2 4" id="KW-0067">ATP-binding</keyword>
<keyword evidence="1 4" id="KW-0547">Nucleotide-binding</keyword>
<dbReference type="PROSITE" id="PS50088">
    <property type="entry name" value="ANK_REPEAT"/>
    <property type="match status" value="1"/>
</dbReference>
<dbReference type="eggNOG" id="KOG1027">
    <property type="taxonomic scope" value="Eukaryota"/>
</dbReference>
<dbReference type="OrthoDB" id="8197096at2759"/>
<evidence type="ECO:0000256" key="3">
    <source>
        <dbReference type="PROSITE-ProRule" id="PRU00023"/>
    </source>
</evidence>
<dbReference type="PhylomeDB" id="E9I1P3"/>
<feature type="binding site" evidence="4">
    <location>
        <position position="31"/>
    </location>
    <ligand>
        <name>ATP</name>
        <dbReference type="ChEBI" id="CHEBI:30616"/>
    </ligand>
</feature>
<dbReference type="InParanoid" id="E9I1P3"/>
<dbReference type="InterPro" id="IPR036770">
    <property type="entry name" value="Ankyrin_rpt-contain_sf"/>
</dbReference>
<dbReference type="FunFam" id="1.10.510.10:FF:001152">
    <property type="entry name" value="Uncharacterized protein"/>
    <property type="match status" value="1"/>
</dbReference>
<dbReference type="GO" id="GO:0005783">
    <property type="term" value="C:endoplasmic reticulum"/>
    <property type="evidence" value="ECO:0000318"/>
    <property type="project" value="GO_Central"/>
</dbReference>
<dbReference type="KEGG" id="dpx:DAPPUDRAFT_337465"/>
<dbReference type="Proteomes" id="UP000000305">
    <property type="component" value="Unassembled WGS sequence"/>
</dbReference>
<dbReference type="STRING" id="6669.E9I1P3"/>
<dbReference type="PANTHER" id="PTHR13954">
    <property type="entry name" value="IRE1-RELATED"/>
    <property type="match status" value="1"/>
</dbReference>
<dbReference type="Pfam" id="PF12796">
    <property type="entry name" value="Ank_2"/>
    <property type="match status" value="1"/>
</dbReference>
<feature type="domain" description="Protein kinase" evidence="5">
    <location>
        <begin position="4"/>
        <end position="272"/>
    </location>
</feature>
<sequence>MLTFDRQKVLGKGGFATVYEGVWGKTKVAVKRFLIGDAASNELEEKALKMLDHTNVIKLFHVEKDQDFKSFALELCDASLDKLFLQESDSNKYRGPMQPETEVLLQLAKGLAYIHQMGLVHRDIKPQNVLISFDSATQQVVMKWADFGFSKRVNERGTFTMSDVRGTYDYFAPEILKLLDEERSSENEVQKRGTVKSDVFAEGLVFGYFLSGGIHPFGSSSYEIGKNVRTKKPSNLPKTEIRDLLERMFEKNPKHRVQSSTVVEILQEIPVLMMFTLLKKRNRSVEEIEKLIKEGVNINAKNRREMTPLLRLAESKNNSDNLVEIVSLLIQHGANVNSVDRKGKNALLLWCENHRQHRNKSFLAIINLFVANGIDINCKDKYGDNALTLLCEHYKKENLIDIIQILIQHGIEVNCKNNDGDNALTSLCRHYEKENLIDIIRVLIENWIDINCKNLSGDNALNLLCEIENGIDINWKNEDEDDALTVLCNYYKNENFIDITKFLIKSGFNVTKETRDYFQRNYDEENRNEVLQLLNPPT</sequence>
<dbReference type="eggNOG" id="KOG1082">
    <property type="taxonomic scope" value="Eukaryota"/>
</dbReference>
<reference evidence="6 7" key="1">
    <citation type="journal article" date="2011" name="Science">
        <title>The ecoresponsive genome of Daphnia pulex.</title>
        <authorList>
            <person name="Colbourne J.K."/>
            <person name="Pfrender M.E."/>
            <person name="Gilbert D."/>
            <person name="Thomas W.K."/>
            <person name="Tucker A."/>
            <person name="Oakley T.H."/>
            <person name="Tokishita S."/>
            <person name="Aerts A."/>
            <person name="Arnold G.J."/>
            <person name="Basu M.K."/>
            <person name="Bauer D.J."/>
            <person name="Caceres C.E."/>
            <person name="Carmel L."/>
            <person name="Casola C."/>
            <person name="Choi J.H."/>
            <person name="Detter J.C."/>
            <person name="Dong Q."/>
            <person name="Dusheyko S."/>
            <person name="Eads B.D."/>
            <person name="Frohlich T."/>
            <person name="Geiler-Samerotte K.A."/>
            <person name="Gerlach D."/>
            <person name="Hatcher P."/>
            <person name="Jogdeo S."/>
            <person name="Krijgsveld J."/>
            <person name="Kriventseva E.V."/>
            <person name="Kultz D."/>
            <person name="Laforsch C."/>
            <person name="Lindquist E."/>
            <person name="Lopez J."/>
            <person name="Manak J.R."/>
            <person name="Muller J."/>
            <person name="Pangilinan J."/>
            <person name="Patwardhan R.P."/>
            <person name="Pitluck S."/>
            <person name="Pritham E.J."/>
            <person name="Rechtsteiner A."/>
            <person name="Rho M."/>
            <person name="Rogozin I.B."/>
            <person name="Sakarya O."/>
            <person name="Salamov A."/>
            <person name="Schaack S."/>
            <person name="Shapiro H."/>
            <person name="Shiga Y."/>
            <person name="Skalitzky C."/>
            <person name="Smith Z."/>
            <person name="Souvorov A."/>
            <person name="Sung W."/>
            <person name="Tang Z."/>
            <person name="Tsuchiya D."/>
            <person name="Tu H."/>
            <person name="Vos H."/>
            <person name="Wang M."/>
            <person name="Wolf Y.I."/>
            <person name="Yamagata H."/>
            <person name="Yamada T."/>
            <person name="Ye Y."/>
            <person name="Shaw J.R."/>
            <person name="Andrews J."/>
            <person name="Crease T.J."/>
            <person name="Tang H."/>
            <person name="Lucas S.M."/>
            <person name="Robertson H.M."/>
            <person name="Bork P."/>
            <person name="Koonin E.V."/>
            <person name="Zdobnov E.M."/>
            <person name="Grigoriev I.V."/>
            <person name="Lynch M."/>
            <person name="Boore J.L."/>
        </authorList>
    </citation>
    <scope>NUCLEOTIDE SEQUENCE [LARGE SCALE GENOMIC DNA]</scope>
</reference>
<dbReference type="SUPFAM" id="SSF56112">
    <property type="entry name" value="Protein kinase-like (PK-like)"/>
    <property type="match status" value="1"/>
</dbReference>
<evidence type="ECO:0000256" key="1">
    <source>
        <dbReference type="ARBA" id="ARBA00022741"/>
    </source>
</evidence>
<evidence type="ECO:0000256" key="2">
    <source>
        <dbReference type="ARBA" id="ARBA00022840"/>
    </source>
</evidence>
<dbReference type="Gene3D" id="1.10.510.10">
    <property type="entry name" value="Transferase(Phosphotransferase) domain 1"/>
    <property type="match status" value="1"/>
</dbReference>
<dbReference type="FunFam" id="1.25.40.20:FF:001222">
    <property type="entry name" value="Uncharacterized protein"/>
    <property type="match status" value="1"/>
</dbReference>
<dbReference type="PANTHER" id="PTHR13954:SF6">
    <property type="entry name" value="NON-SPECIFIC SERINE_THREONINE PROTEIN KINASE"/>
    <property type="match status" value="1"/>
</dbReference>
<dbReference type="HOGENOM" id="CLU_025010_0_0_1"/>
<dbReference type="SMART" id="SM00220">
    <property type="entry name" value="S_TKc"/>
    <property type="match status" value="1"/>
</dbReference>
<dbReference type="Pfam" id="PF00069">
    <property type="entry name" value="Pkinase"/>
    <property type="match status" value="1"/>
</dbReference>
<proteinExistence type="predicted"/>
<evidence type="ECO:0000256" key="4">
    <source>
        <dbReference type="PROSITE-ProRule" id="PRU10141"/>
    </source>
</evidence>
<evidence type="ECO:0000313" key="6">
    <source>
        <dbReference type="EMBL" id="EFX62088.1"/>
    </source>
</evidence>
<dbReference type="InterPro" id="IPR017441">
    <property type="entry name" value="Protein_kinase_ATP_BS"/>
</dbReference>
<dbReference type="EMBL" id="GL733838">
    <property type="protein sequence ID" value="EFX62088.1"/>
    <property type="molecule type" value="Genomic_DNA"/>
</dbReference>
<dbReference type="FunFam" id="3.30.200.20:FF:000630">
    <property type="entry name" value="Uncharacterized protein"/>
    <property type="match status" value="1"/>
</dbReference>
<dbReference type="InterPro" id="IPR008271">
    <property type="entry name" value="Ser/Thr_kinase_AS"/>
</dbReference>
<feature type="repeat" description="ANK" evidence="3">
    <location>
        <begin position="304"/>
        <end position="341"/>
    </location>
</feature>
<keyword evidence="3" id="KW-0040">ANK repeat</keyword>
<dbReference type="GO" id="GO:0004521">
    <property type="term" value="F:RNA endonuclease activity"/>
    <property type="evidence" value="ECO:0000318"/>
    <property type="project" value="GO_Central"/>
</dbReference>
<dbReference type="InterPro" id="IPR011009">
    <property type="entry name" value="Kinase-like_dom_sf"/>
</dbReference>
<dbReference type="GO" id="GO:0051082">
    <property type="term" value="F:unfolded protein binding"/>
    <property type="evidence" value="ECO:0000318"/>
    <property type="project" value="GO_Central"/>
</dbReference>